<reference evidence="1" key="1">
    <citation type="submission" date="2014-09" db="EMBL/GenBank/DDBJ databases">
        <authorList>
            <person name="Magalhaes I.L.F."/>
            <person name="Oliveira U."/>
            <person name="Santos F.R."/>
            <person name="Vidigal T.H.D.A."/>
            <person name="Brescovit A.D."/>
            <person name="Santos A.J."/>
        </authorList>
    </citation>
    <scope>NUCLEOTIDE SEQUENCE</scope>
    <source>
        <tissue evidence="1">Shoot tissue taken approximately 20 cm above the soil surface</tissue>
    </source>
</reference>
<organism evidence="1">
    <name type="scientific">Arundo donax</name>
    <name type="common">Giant reed</name>
    <name type="synonym">Donax arundinaceus</name>
    <dbReference type="NCBI Taxonomy" id="35708"/>
    <lineage>
        <taxon>Eukaryota</taxon>
        <taxon>Viridiplantae</taxon>
        <taxon>Streptophyta</taxon>
        <taxon>Embryophyta</taxon>
        <taxon>Tracheophyta</taxon>
        <taxon>Spermatophyta</taxon>
        <taxon>Magnoliopsida</taxon>
        <taxon>Liliopsida</taxon>
        <taxon>Poales</taxon>
        <taxon>Poaceae</taxon>
        <taxon>PACMAD clade</taxon>
        <taxon>Arundinoideae</taxon>
        <taxon>Arundineae</taxon>
        <taxon>Arundo</taxon>
    </lineage>
</organism>
<proteinExistence type="predicted"/>
<reference evidence="1" key="2">
    <citation type="journal article" date="2015" name="Data Brief">
        <title>Shoot transcriptome of the giant reed, Arundo donax.</title>
        <authorList>
            <person name="Barrero R.A."/>
            <person name="Guerrero F.D."/>
            <person name="Moolhuijzen P."/>
            <person name="Goolsby J.A."/>
            <person name="Tidwell J."/>
            <person name="Bellgard S.E."/>
            <person name="Bellgard M.I."/>
        </authorList>
    </citation>
    <scope>NUCLEOTIDE SEQUENCE</scope>
    <source>
        <tissue evidence="1">Shoot tissue taken approximately 20 cm above the soil surface</tissue>
    </source>
</reference>
<accession>A0A0A8YLY1</accession>
<name>A0A0A8YLY1_ARUDO</name>
<dbReference type="EMBL" id="GBRH01270486">
    <property type="protein sequence ID" value="JAD27409.1"/>
    <property type="molecule type" value="Transcribed_RNA"/>
</dbReference>
<sequence length="13" mass="1656">MKSKKKHLCFIRH</sequence>
<evidence type="ECO:0000313" key="1">
    <source>
        <dbReference type="EMBL" id="JAD27409.1"/>
    </source>
</evidence>
<protein>
    <submittedName>
        <fullName evidence="1">Uncharacterized protein</fullName>
    </submittedName>
</protein>